<evidence type="ECO:0000256" key="6">
    <source>
        <dbReference type="ARBA" id="ARBA00022989"/>
    </source>
</evidence>
<feature type="transmembrane region" description="Helical" evidence="8">
    <location>
        <begin position="6"/>
        <end position="29"/>
    </location>
</feature>
<feature type="transmembrane region" description="Helical" evidence="8">
    <location>
        <begin position="108"/>
        <end position="126"/>
    </location>
</feature>
<evidence type="ECO:0000256" key="1">
    <source>
        <dbReference type="ARBA" id="ARBA00004651"/>
    </source>
</evidence>
<feature type="transmembrane region" description="Helical" evidence="8">
    <location>
        <begin position="161"/>
        <end position="179"/>
    </location>
</feature>
<dbReference type="GO" id="GO:0015295">
    <property type="term" value="F:solute:proton symporter activity"/>
    <property type="evidence" value="ECO:0007669"/>
    <property type="project" value="TreeGrafter"/>
</dbReference>
<comment type="function">
    <text evidence="8">Uptake of L-lactate across the membrane. Can also transport D-lactate and glycolate.</text>
</comment>
<keyword evidence="4 8" id="KW-1003">Cell membrane</keyword>
<dbReference type="Pfam" id="PF02652">
    <property type="entry name" value="Lactate_perm"/>
    <property type="match status" value="1"/>
</dbReference>
<feature type="transmembrane region" description="Helical" evidence="8">
    <location>
        <begin position="132"/>
        <end position="154"/>
    </location>
</feature>
<protein>
    <recommendedName>
        <fullName evidence="8">L-lactate permease</fullName>
    </recommendedName>
</protein>
<feature type="transmembrane region" description="Helical" evidence="8">
    <location>
        <begin position="66"/>
        <end position="87"/>
    </location>
</feature>
<feature type="transmembrane region" description="Helical" evidence="8">
    <location>
        <begin position="305"/>
        <end position="325"/>
    </location>
</feature>
<feature type="transmembrane region" description="Helical" evidence="8">
    <location>
        <begin position="244"/>
        <end position="261"/>
    </location>
</feature>
<dbReference type="EMBL" id="JAOTML010000006">
    <property type="protein sequence ID" value="MCY3053606.1"/>
    <property type="molecule type" value="Genomic_DNA"/>
</dbReference>
<dbReference type="AlphaFoldDB" id="A0A0X8FFZ2"/>
<dbReference type="EMBL" id="CP065662">
    <property type="protein sequence ID" value="QPS01689.1"/>
    <property type="molecule type" value="Genomic_DNA"/>
</dbReference>
<dbReference type="GeneID" id="35768226"/>
<comment type="similarity">
    <text evidence="2 8">Belongs to the lactate permease family.</text>
</comment>
<evidence type="ECO:0000256" key="7">
    <source>
        <dbReference type="ARBA" id="ARBA00023136"/>
    </source>
</evidence>
<dbReference type="InterPro" id="IPR003804">
    <property type="entry name" value="Lactate_perm"/>
</dbReference>
<gene>
    <name evidence="10" type="ORF">I6G68_01040</name>
    <name evidence="9" type="ORF">ODY43_06355</name>
</gene>
<feature type="transmembrane region" description="Helical" evidence="8">
    <location>
        <begin position="220"/>
        <end position="238"/>
    </location>
</feature>
<organism evidence="10 11">
    <name type="scientific">Aerococcus urinae</name>
    <dbReference type="NCBI Taxonomy" id="1376"/>
    <lineage>
        <taxon>Bacteria</taxon>
        <taxon>Bacillati</taxon>
        <taxon>Bacillota</taxon>
        <taxon>Bacilli</taxon>
        <taxon>Lactobacillales</taxon>
        <taxon>Aerococcaceae</taxon>
        <taxon>Aerococcus</taxon>
    </lineage>
</organism>
<keyword evidence="7 8" id="KW-0472">Membrane</keyword>
<reference evidence="10 11" key="1">
    <citation type="submission" date="2020-12" db="EMBL/GenBank/DDBJ databases">
        <title>FDA dAtabase for Regulatory Grade micrObial Sequences (FDA-ARGOS): Supporting development and validation of Infectious Disease Dx tests.</title>
        <authorList>
            <person name="Sproer C."/>
            <person name="Gronow S."/>
            <person name="Severitt S."/>
            <person name="Schroder I."/>
            <person name="Tallon L."/>
            <person name="Sadzewicz L."/>
            <person name="Zhao X."/>
            <person name="Boylan J."/>
            <person name="Ott S."/>
            <person name="Bowen H."/>
            <person name="Vavikolanu K."/>
            <person name="Mehta A."/>
            <person name="Aluvathingal J."/>
            <person name="Nadendla S."/>
            <person name="Lowell S."/>
            <person name="Myers T."/>
            <person name="Yan Y."/>
            <person name="Sichtig H."/>
        </authorList>
    </citation>
    <scope>NUCLEOTIDE SEQUENCE [LARGE SCALE GENOMIC DNA]</scope>
    <source>
        <strain evidence="10 11">FDAARGOS_911</strain>
    </source>
</reference>
<sequence length="546" mass="59059">MGTDLPLSIGAWLIAILPMLLMMLMLVVLQWSAVKAALISLIIGLITGIFYFKLPLYGLFVSLGQGAWDTIEIIMVIWTALLFYQVCKHAGAFEAIKEGITNKSTNHLYLILMFGWVFASLLQGVSGFGAPIAIVAPLLVGIGVKPAFAVIIALTSTAWSNLFGSLGIAWSTTLGLVNIENEALTLLYTTILLFVSDIIGGFFVAWIYGRWQAIKEGLPIILTISVIHGLGQILVAQFNTEMAAVLPAILAMGAMILFARIDFYQEPSEEITVTNSPIMQDDFDNDDGGEENTGKLTINQAFVPFYLLIAISLIMLGIPSIANYIEQFQISLLSYDNFSTGYNFVTEGSQAYSPIAPLTSPGFYLLISSIAAWLWYRHHGSYQDKENLGKQVTQGVVDDAITPTLTTLLFLMLSQLLVNSGQNAVIAMGIASVSSPIVYAGLSPWIGTFSSFMTSSTTSGNILFVPIHNSVVQSMPQLSLNQMIANQSAASSVGNCIGPSNVVLGASTAKAEDQTGVIYKWGIIYTVLVNIAFTVIAIIMHLFFPH</sequence>
<feature type="transmembrane region" description="Helical" evidence="8">
    <location>
        <begin position="355"/>
        <end position="376"/>
    </location>
</feature>
<comment type="subcellular location">
    <subcellularLocation>
        <location evidence="1 8">Cell membrane</location>
        <topology evidence="1 8">Multi-pass membrane protein</topology>
    </subcellularLocation>
</comment>
<evidence type="ECO:0000313" key="12">
    <source>
        <dbReference type="Proteomes" id="UP001069145"/>
    </source>
</evidence>
<keyword evidence="3 8" id="KW-0813">Transport</keyword>
<evidence type="ECO:0000256" key="2">
    <source>
        <dbReference type="ARBA" id="ARBA00010100"/>
    </source>
</evidence>
<feature type="transmembrane region" description="Helical" evidence="8">
    <location>
        <begin position="185"/>
        <end position="208"/>
    </location>
</feature>
<evidence type="ECO:0000313" key="11">
    <source>
        <dbReference type="Proteomes" id="UP000594771"/>
    </source>
</evidence>
<dbReference type="RefSeq" id="WP_060779026.1">
    <property type="nucleotide sequence ID" value="NZ_CAJHLF010000006.1"/>
</dbReference>
<keyword evidence="5 8" id="KW-0812">Transmembrane</keyword>
<dbReference type="Proteomes" id="UP000594771">
    <property type="component" value="Chromosome"/>
</dbReference>
<accession>A0A0X8FFZ2</accession>
<dbReference type="GO" id="GO:0005886">
    <property type="term" value="C:plasma membrane"/>
    <property type="evidence" value="ECO:0007669"/>
    <property type="project" value="UniProtKB-SubCell"/>
</dbReference>
<evidence type="ECO:0000256" key="3">
    <source>
        <dbReference type="ARBA" id="ARBA00022448"/>
    </source>
</evidence>
<evidence type="ECO:0000256" key="5">
    <source>
        <dbReference type="ARBA" id="ARBA00022692"/>
    </source>
</evidence>
<dbReference type="KEGG" id="aun:AWM73_08965"/>
<reference evidence="9" key="2">
    <citation type="submission" date="2022-09" db="EMBL/GenBank/DDBJ databases">
        <title>Aerococcus urinae taxonomy study.</title>
        <authorList>
            <person name="Christensen J."/>
            <person name="Senneby E."/>
        </authorList>
    </citation>
    <scope>NUCLEOTIDE SEQUENCE</scope>
    <source>
        <strain evidence="9">NLD-066-U95</strain>
    </source>
</reference>
<evidence type="ECO:0000313" key="9">
    <source>
        <dbReference type="EMBL" id="MCY3053606.1"/>
    </source>
</evidence>
<evidence type="ECO:0000256" key="8">
    <source>
        <dbReference type="RuleBase" id="RU365092"/>
    </source>
</evidence>
<feature type="transmembrane region" description="Helical" evidence="8">
    <location>
        <begin position="523"/>
        <end position="544"/>
    </location>
</feature>
<dbReference type="GO" id="GO:0015129">
    <property type="term" value="F:lactate transmembrane transporter activity"/>
    <property type="evidence" value="ECO:0007669"/>
    <property type="project" value="UniProtKB-UniRule"/>
</dbReference>
<dbReference type="PANTHER" id="PTHR30003">
    <property type="entry name" value="L-LACTATE PERMEASE"/>
    <property type="match status" value="1"/>
</dbReference>
<dbReference type="Proteomes" id="UP001069145">
    <property type="component" value="Unassembled WGS sequence"/>
</dbReference>
<proteinExistence type="inferred from homology"/>
<dbReference type="OrthoDB" id="9761056at2"/>
<keyword evidence="12" id="KW-1185">Reference proteome</keyword>
<name>A0A0X8FFZ2_9LACT</name>
<keyword evidence="6 8" id="KW-1133">Transmembrane helix</keyword>
<feature type="transmembrane region" description="Helical" evidence="8">
    <location>
        <begin position="36"/>
        <end position="54"/>
    </location>
</feature>
<evidence type="ECO:0000256" key="4">
    <source>
        <dbReference type="ARBA" id="ARBA00022475"/>
    </source>
</evidence>
<evidence type="ECO:0000313" key="10">
    <source>
        <dbReference type="EMBL" id="QPS01689.1"/>
    </source>
</evidence>
<dbReference type="PANTHER" id="PTHR30003:SF0">
    <property type="entry name" value="GLYCOLATE PERMEASE GLCA-RELATED"/>
    <property type="match status" value="1"/>
</dbReference>